<dbReference type="OrthoDB" id="1926355at2759"/>
<dbReference type="Pfam" id="PF05911">
    <property type="entry name" value="FPP"/>
    <property type="match status" value="1"/>
</dbReference>
<organism evidence="5 6">
    <name type="scientific">Rhodamnia argentea</name>
    <dbReference type="NCBI Taxonomy" id="178133"/>
    <lineage>
        <taxon>Eukaryota</taxon>
        <taxon>Viridiplantae</taxon>
        <taxon>Streptophyta</taxon>
        <taxon>Embryophyta</taxon>
        <taxon>Tracheophyta</taxon>
        <taxon>Spermatophyta</taxon>
        <taxon>Magnoliopsida</taxon>
        <taxon>eudicotyledons</taxon>
        <taxon>Gunneridae</taxon>
        <taxon>Pentapetalae</taxon>
        <taxon>rosids</taxon>
        <taxon>malvids</taxon>
        <taxon>Myrtales</taxon>
        <taxon>Myrtaceae</taxon>
        <taxon>Myrtoideae</taxon>
        <taxon>Myrteae</taxon>
        <taxon>Australasian group</taxon>
        <taxon>Rhodamnia</taxon>
    </lineage>
</organism>
<evidence type="ECO:0000256" key="3">
    <source>
        <dbReference type="SAM" id="Coils"/>
    </source>
</evidence>
<dbReference type="RefSeq" id="XP_030524069.1">
    <property type="nucleotide sequence ID" value="XM_030668209.2"/>
</dbReference>
<feature type="compositionally biased region" description="Polar residues" evidence="4">
    <location>
        <begin position="442"/>
        <end position="451"/>
    </location>
</feature>
<dbReference type="Gene3D" id="1.20.5.340">
    <property type="match status" value="1"/>
</dbReference>
<evidence type="ECO:0000256" key="1">
    <source>
        <dbReference type="ARBA" id="ARBA00005921"/>
    </source>
</evidence>
<feature type="region of interest" description="Disordered" evidence="4">
    <location>
        <begin position="442"/>
        <end position="468"/>
    </location>
</feature>
<protein>
    <submittedName>
        <fullName evidence="6">Filament-like plant protein 4 isoform X1</fullName>
    </submittedName>
</protein>
<dbReference type="Proteomes" id="UP000827889">
    <property type="component" value="Chromosome 11"/>
</dbReference>
<keyword evidence="5" id="KW-1185">Reference proteome</keyword>
<evidence type="ECO:0000256" key="4">
    <source>
        <dbReference type="SAM" id="MobiDB-lite"/>
    </source>
</evidence>
<evidence type="ECO:0000256" key="2">
    <source>
        <dbReference type="ARBA" id="ARBA00023054"/>
    </source>
</evidence>
<dbReference type="PANTHER" id="PTHR31580">
    <property type="entry name" value="FILAMENT-LIKE PLANT PROTEIN 4"/>
    <property type="match status" value="1"/>
</dbReference>
<feature type="coiled-coil region" evidence="3">
    <location>
        <begin position="879"/>
        <end position="973"/>
    </location>
</feature>
<keyword evidence="2 3" id="KW-0175">Coiled coil</keyword>
<evidence type="ECO:0000313" key="5">
    <source>
        <dbReference type="Proteomes" id="UP000827889"/>
    </source>
</evidence>
<comment type="similarity">
    <text evidence="1">Belongs to the FPP family.</text>
</comment>
<dbReference type="KEGG" id="rarg:115736484"/>
<dbReference type="InterPro" id="IPR008587">
    <property type="entry name" value="FPP_plant"/>
</dbReference>
<dbReference type="AlphaFoldDB" id="A0A8B8NPI2"/>
<dbReference type="PANTHER" id="PTHR31580:SF4">
    <property type="entry name" value="FILAMENT-LIKE PLANT PROTEIN 6"/>
    <property type="match status" value="1"/>
</dbReference>
<evidence type="ECO:0000313" key="6">
    <source>
        <dbReference type="RefSeq" id="XP_030524069.1"/>
    </source>
</evidence>
<dbReference type="GeneID" id="115736484"/>
<gene>
    <name evidence="6" type="primary">LOC115736484</name>
</gene>
<accession>A0A8B8NPI2</accession>
<sequence>MDHRGWPWKKKSLGKNLSDKDVAPPDPAITLSKAASLGHEDCVKVSYVQIPLDSYKHLSGLEGHVTTLESQVTTLESQVTTLGSQVKDLKEKLSAAYLEISLKENLVKQHAKVAEEAVSGWEKADAEALALRQQLESTMLLKLTAEDRASHLDGALKECMRQTRNVKEESERNLQEVIRTKAKQWNEMKLGFEAQVAELDCRLLQATAENAALSRSLQDHIDTILSVNEEKSLANLQIEVFKQDIKVYEKDMSSLKYELHMVSKELDIRNQEKNISMKSAEALNHRHLEDVKKISKLEAECQRLRGLVRKKLPGPAALAQMKLEVGSSGRISSDNWLRKNTASNPSSRLPCETEISFDRPQLCYKESDFLSKHLLATEEESKMLKETLAARDSELQALRNMCAKTVGRLKSLGAQIQAVELKRSPESNMGLDIEDFSSQIASVPPSASSTCEDGIEEEGSSSESWGPHICSMSQLKSAKSIDKSDERSHESDRQLMDDFLEMEKLACSSDDTFVNSSSVRTAGSASKANIECVAPADGTNSKDANLLPKQDPRINSSVNQEVPYACPLNRQLKPHTEDLQLPNLLSKIGMVIESHAPDVDVGKVLLDIKHAVQIPDSPLLHSVGRILEEAHPSDRYDQRPTAEDKVKTAESVISAIPGSPMTSNINIRKQNLEKAVSQIHEFVFSLGKEAALCQDFSSYGHGLEKMIQSFSTSVENLACNNLTLADFVIELSDIVGKASELKSGIISYTGCEGDTSDGECIDKVALLESKVIEEKLSGNTFADECGNIPSTSNIEDYVEGFQEENTSSQIGSKVASYEYSKEGVNLLKSQKEDIVSGISRCTDLETTKLQLLEKEKLLTGLKLQLESCQNSHSLAEVQLKCMTESYKSLEMQAHDLEAEVKLLHGKIEKLEEQLAEEKHHHQETQAKCEDLQQKIKRKENCTTCSSSAADLDIKSKQEEIAAAAQKLAECQDTIYLLSKQLTALQPHPESKASQI</sequence>
<proteinExistence type="inferred from homology"/>
<reference evidence="6" key="1">
    <citation type="submission" date="2025-08" db="UniProtKB">
        <authorList>
            <consortium name="RefSeq"/>
        </authorList>
    </citation>
    <scope>IDENTIFICATION</scope>
    <source>
        <tissue evidence="6">Leaf</tissue>
    </source>
</reference>
<name>A0A8B8NPI2_9MYRT</name>